<evidence type="ECO:0000313" key="10">
    <source>
        <dbReference type="Proteomes" id="UP000244855"/>
    </source>
</evidence>
<proteinExistence type="predicted"/>
<keyword evidence="5 7" id="KW-0472">Membrane</keyword>
<protein>
    <submittedName>
        <fullName evidence="9">MFS general substrate transporter</fullName>
    </submittedName>
</protein>
<name>A0A2V1DCU8_9PLEO</name>
<evidence type="ECO:0000256" key="3">
    <source>
        <dbReference type="ARBA" id="ARBA00022692"/>
    </source>
</evidence>
<dbReference type="OrthoDB" id="10262656at2759"/>
<keyword evidence="10" id="KW-1185">Reference proteome</keyword>
<evidence type="ECO:0000256" key="2">
    <source>
        <dbReference type="ARBA" id="ARBA00022448"/>
    </source>
</evidence>
<sequence>MMVRTVMEEEEVRLLQPKDSEKSETSTNTQSLPPKREKREETKTTWRHLPEKKQLLLLAFCRLSTPLSNACLLPYIYPLVSSILTTSNSTSDKPTAQQITRLTGLIIAAYPLGQTTTSLLWTHLSALYGRKPIILISLLLSIVANIGFAFSTSIATLLFWRVLAGMANGVVGVMRTMTTEIVREKKWNARAFLAMPVVFNSGRVAGVVLGGVLADVGGKLGWKKWPYALPAVFNAGILAVCLGAAIFGLRESLEERRNRKDWGVEIGRRIYSFARAMVFGKPAESGYVEVNNQDHTENEKEDRTQEEGILTTSNSPANPPLRSIFTPDLIKVLISFTLFHLHNTTFLHIYPVYLSMPTQPSSSSTSSNIFHTTSGLGLSPSKIGLALGLIGLLGILLQLFIYPQLQSKLGTQGVLRLANTIFPLAYVLAPFLSLLASANPSAKYPAIAGLLFLQVMGRTMAMPSNMVLLTEAARERKAVGTVQGWGTMLGCFAGAIGP</sequence>
<evidence type="ECO:0000313" key="9">
    <source>
        <dbReference type="EMBL" id="PVH95920.1"/>
    </source>
</evidence>
<feature type="compositionally biased region" description="Basic and acidic residues" evidence="6">
    <location>
        <begin position="292"/>
        <end position="306"/>
    </location>
</feature>
<evidence type="ECO:0000256" key="6">
    <source>
        <dbReference type="SAM" id="MobiDB-lite"/>
    </source>
</evidence>
<feature type="transmembrane region" description="Helical" evidence="7">
    <location>
        <begin position="189"/>
        <end position="213"/>
    </location>
</feature>
<dbReference type="InterPro" id="IPR036259">
    <property type="entry name" value="MFS_trans_sf"/>
</dbReference>
<keyword evidence="4 7" id="KW-1133">Transmembrane helix</keyword>
<feature type="transmembrane region" description="Helical" evidence="7">
    <location>
        <begin position="442"/>
        <end position="461"/>
    </location>
</feature>
<feature type="non-terminal residue" evidence="9">
    <location>
        <position position="498"/>
    </location>
</feature>
<feature type="transmembrane region" description="Helical" evidence="7">
    <location>
        <begin position="225"/>
        <end position="249"/>
    </location>
</feature>
<reference evidence="9 10" key="1">
    <citation type="journal article" date="2018" name="Sci. Rep.">
        <title>Comparative genomics provides insights into the lifestyle and reveals functional heterogeneity of dark septate endophytic fungi.</title>
        <authorList>
            <person name="Knapp D.G."/>
            <person name="Nemeth J.B."/>
            <person name="Barry K."/>
            <person name="Hainaut M."/>
            <person name="Henrissat B."/>
            <person name="Johnson J."/>
            <person name="Kuo A."/>
            <person name="Lim J.H.P."/>
            <person name="Lipzen A."/>
            <person name="Nolan M."/>
            <person name="Ohm R.A."/>
            <person name="Tamas L."/>
            <person name="Grigoriev I.V."/>
            <person name="Spatafora J.W."/>
            <person name="Nagy L.G."/>
            <person name="Kovacs G.M."/>
        </authorList>
    </citation>
    <scope>NUCLEOTIDE SEQUENCE [LARGE SCALE GENOMIC DNA]</scope>
    <source>
        <strain evidence="9 10">DSE2036</strain>
    </source>
</reference>
<feature type="transmembrane region" description="Helical" evidence="7">
    <location>
        <begin position="383"/>
        <end position="402"/>
    </location>
</feature>
<feature type="compositionally biased region" description="Basic and acidic residues" evidence="6">
    <location>
        <begin position="12"/>
        <end position="24"/>
    </location>
</feature>
<feature type="domain" description="Major facilitator superfamily (MFS) profile" evidence="8">
    <location>
        <begin position="54"/>
        <end position="498"/>
    </location>
</feature>
<dbReference type="InterPro" id="IPR020846">
    <property type="entry name" value="MFS_dom"/>
</dbReference>
<feature type="region of interest" description="Disordered" evidence="6">
    <location>
        <begin position="1"/>
        <end position="45"/>
    </location>
</feature>
<dbReference type="EMBL" id="KZ805480">
    <property type="protein sequence ID" value="PVH95920.1"/>
    <property type="molecule type" value="Genomic_DNA"/>
</dbReference>
<dbReference type="SUPFAM" id="SSF103473">
    <property type="entry name" value="MFS general substrate transporter"/>
    <property type="match status" value="1"/>
</dbReference>
<dbReference type="Gene3D" id="1.20.1250.20">
    <property type="entry name" value="MFS general substrate transporter like domains"/>
    <property type="match status" value="1"/>
</dbReference>
<feature type="transmembrane region" description="Helical" evidence="7">
    <location>
        <begin position="133"/>
        <end position="152"/>
    </location>
</feature>
<evidence type="ECO:0000256" key="5">
    <source>
        <dbReference type="ARBA" id="ARBA00023136"/>
    </source>
</evidence>
<dbReference type="Proteomes" id="UP000244855">
    <property type="component" value="Unassembled WGS sequence"/>
</dbReference>
<feature type="compositionally biased region" description="Basic and acidic residues" evidence="6">
    <location>
        <begin position="34"/>
        <end position="45"/>
    </location>
</feature>
<evidence type="ECO:0000256" key="7">
    <source>
        <dbReference type="SAM" id="Phobius"/>
    </source>
</evidence>
<feature type="transmembrane region" description="Helical" evidence="7">
    <location>
        <begin position="414"/>
        <end position="436"/>
    </location>
</feature>
<feature type="transmembrane region" description="Helical" evidence="7">
    <location>
        <begin position="158"/>
        <end position="177"/>
    </location>
</feature>
<keyword evidence="3 7" id="KW-0812">Transmembrane</keyword>
<dbReference type="PANTHER" id="PTHR23504">
    <property type="entry name" value="MAJOR FACILITATOR SUPERFAMILY DOMAIN-CONTAINING PROTEIN 10"/>
    <property type="match status" value="1"/>
</dbReference>
<feature type="transmembrane region" description="Helical" evidence="7">
    <location>
        <begin position="99"/>
        <end position="121"/>
    </location>
</feature>
<dbReference type="AlphaFoldDB" id="A0A2V1DCU8"/>
<evidence type="ECO:0000256" key="1">
    <source>
        <dbReference type="ARBA" id="ARBA00004141"/>
    </source>
</evidence>
<feature type="region of interest" description="Disordered" evidence="6">
    <location>
        <begin position="292"/>
        <end position="313"/>
    </location>
</feature>
<dbReference type="GO" id="GO:0016020">
    <property type="term" value="C:membrane"/>
    <property type="evidence" value="ECO:0007669"/>
    <property type="project" value="UniProtKB-SubCell"/>
</dbReference>
<dbReference type="GO" id="GO:0022857">
    <property type="term" value="F:transmembrane transporter activity"/>
    <property type="evidence" value="ECO:0007669"/>
    <property type="project" value="InterPro"/>
</dbReference>
<feature type="transmembrane region" description="Helical" evidence="7">
    <location>
        <begin position="332"/>
        <end position="353"/>
    </location>
</feature>
<evidence type="ECO:0000259" key="8">
    <source>
        <dbReference type="PROSITE" id="PS50850"/>
    </source>
</evidence>
<dbReference type="PANTHER" id="PTHR23504:SF6">
    <property type="entry name" value="MULTIDRUG TRANSPORTER, PUTATIVE (AFU_ORTHOLOGUE AFUA_4G08740)-RELATED"/>
    <property type="match status" value="1"/>
</dbReference>
<gene>
    <name evidence="9" type="ORF">DM02DRAFT_570432</name>
</gene>
<accession>A0A2V1DCU8</accession>
<feature type="transmembrane region" description="Helical" evidence="7">
    <location>
        <begin position="55"/>
        <end position="79"/>
    </location>
</feature>
<organism evidence="9 10">
    <name type="scientific">Periconia macrospinosa</name>
    <dbReference type="NCBI Taxonomy" id="97972"/>
    <lineage>
        <taxon>Eukaryota</taxon>
        <taxon>Fungi</taxon>
        <taxon>Dikarya</taxon>
        <taxon>Ascomycota</taxon>
        <taxon>Pezizomycotina</taxon>
        <taxon>Dothideomycetes</taxon>
        <taxon>Pleosporomycetidae</taxon>
        <taxon>Pleosporales</taxon>
        <taxon>Massarineae</taxon>
        <taxon>Periconiaceae</taxon>
        <taxon>Periconia</taxon>
    </lineage>
</organism>
<comment type="subcellular location">
    <subcellularLocation>
        <location evidence="1">Membrane</location>
        <topology evidence="1">Multi-pass membrane protein</topology>
    </subcellularLocation>
</comment>
<dbReference type="Pfam" id="PF07690">
    <property type="entry name" value="MFS_1"/>
    <property type="match status" value="1"/>
</dbReference>
<evidence type="ECO:0000256" key="4">
    <source>
        <dbReference type="ARBA" id="ARBA00022989"/>
    </source>
</evidence>
<keyword evidence="2" id="KW-0813">Transport</keyword>
<dbReference type="InterPro" id="IPR011701">
    <property type="entry name" value="MFS"/>
</dbReference>
<dbReference type="PROSITE" id="PS50850">
    <property type="entry name" value="MFS"/>
    <property type="match status" value="1"/>
</dbReference>